<organismHost>
    <name type="scientific">Homo sapiens</name>
    <name type="common">Human</name>
    <dbReference type="NCBI Taxonomy" id="9606"/>
</organismHost>
<keyword evidence="1" id="KW-0946">Virion</keyword>
<feature type="non-terminal residue" evidence="1">
    <location>
        <position position="136"/>
    </location>
</feature>
<name>Q3LX70_HV1</name>
<proteinExistence type="predicted"/>
<keyword evidence="1" id="KW-0261">Viral envelope protein</keyword>
<organism evidence="1">
    <name type="scientific">Human immunodeficiency virus type 1</name>
    <name type="common">HIV-1</name>
    <dbReference type="NCBI Taxonomy" id="11676"/>
    <lineage>
        <taxon>Viruses</taxon>
        <taxon>Riboviria</taxon>
        <taxon>Pararnavirae</taxon>
        <taxon>Artverviricota</taxon>
        <taxon>Revtraviricetes</taxon>
        <taxon>Ortervirales</taxon>
        <taxon>Retroviridae</taxon>
        <taxon>Orthoretrovirinae</taxon>
        <taxon>Lentivirus</taxon>
        <taxon>Lentivirus humimdef1</taxon>
    </lineage>
</organism>
<accession>Q3LX70</accession>
<reference evidence="1" key="1">
    <citation type="journal article" date="2008" name="AIDS Res. Hum. Retroviruses">
        <title>HIV type 1 genetic diversity in Moyale, Mandera, and Turkana based on env-C2-V3 sequences.</title>
        <authorList>
            <person name="Khamadi S.A."/>
            <person name="Lihana R.W."/>
            <person name="Mwaniki D.L."/>
            <person name="Kinyua J."/>
            <person name="Lagat N."/>
            <person name="Carter J.Y."/>
            <person name="Ichimura H."/>
            <person name="Oishi I."/>
            <person name="Okoth F.A."/>
            <person name="Ochieng W."/>
        </authorList>
    </citation>
    <scope>NUCLEOTIDE SEQUENCE</scope>
    <source>
        <strain evidence="1">MYDH019F</strain>
    </source>
</reference>
<dbReference type="EMBL" id="DQ155173">
    <property type="protein sequence ID" value="ABA08262.1"/>
    <property type="molecule type" value="Genomic_DNA"/>
</dbReference>
<protein>
    <submittedName>
        <fullName evidence="1">Envelope glycoprotein</fullName>
    </submittedName>
</protein>
<sequence>INQWYQLSYYSNGSIAEDEIIIRIWKICKQCQNNNSAASCTCRNKLYQDLTIIQEKVSGIGTRDKHSMQQGALVEIQDRPIGHSGRNGINLSKAGKIEELSLIDHYLLTYPRGGPSKFTPWLNWGGKIFFWQHKPG</sequence>
<evidence type="ECO:0000313" key="1">
    <source>
        <dbReference type="EMBL" id="ABA08262.1"/>
    </source>
</evidence>
<gene>
    <name evidence="1" type="primary">env</name>
</gene>
<feature type="non-terminal residue" evidence="1">
    <location>
        <position position="1"/>
    </location>
</feature>
<dbReference type="GO" id="GO:0019031">
    <property type="term" value="C:viral envelope"/>
    <property type="evidence" value="ECO:0007669"/>
    <property type="project" value="UniProtKB-KW"/>
</dbReference>